<dbReference type="InterPro" id="IPR001447">
    <property type="entry name" value="Arylamine_N-AcTrfase"/>
</dbReference>
<protein>
    <submittedName>
        <fullName evidence="2">Arylamine N-acetyltransferase</fullName>
    </submittedName>
</protein>
<evidence type="ECO:0000313" key="2">
    <source>
        <dbReference type="EMBL" id="MDL9979056.1"/>
    </source>
</evidence>
<dbReference type="Proteomes" id="UP001235064">
    <property type="component" value="Unassembled WGS sequence"/>
</dbReference>
<dbReference type="Pfam" id="PF00797">
    <property type="entry name" value="Acetyltransf_2"/>
    <property type="match status" value="1"/>
</dbReference>
<dbReference type="RefSeq" id="WP_286287931.1">
    <property type="nucleotide sequence ID" value="NZ_JASXSZ010000002.1"/>
</dbReference>
<dbReference type="Gene3D" id="2.40.128.150">
    <property type="entry name" value="Cysteine proteinases"/>
    <property type="match status" value="1"/>
</dbReference>
<keyword evidence="3" id="KW-1185">Reference proteome</keyword>
<comment type="caution">
    <text evidence="2">The sequence shown here is derived from an EMBL/GenBank/DDBJ whole genome shotgun (WGS) entry which is preliminary data.</text>
</comment>
<organism evidence="2 3">
    <name type="scientific">Microbacterium candidum</name>
    <dbReference type="NCBI Taxonomy" id="3041922"/>
    <lineage>
        <taxon>Bacteria</taxon>
        <taxon>Bacillati</taxon>
        <taxon>Actinomycetota</taxon>
        <taxon>Actinomycetes</taxon>
        <taxon>Micrococcales</taxon>
        <taxon>Microbacteriaceae</taxon>
        <taxon>Microbacterium</taxon>
    </lineage>
</organism>
<comment type="similarity">
    <text evidence="1">Belongs to the arylamine N-acetyltransferase family.</text>
</comment>
<evidence type="ECO:0000256" key="1">
    <source>
        <dbReference type="ARBA" id="ARBA00006547"/>
    </source>
</evidence>
<dbReference type="SUPFAM" id="SSF54001">
    <property type="entry name" value="Cysteine proteinases"/>
    <property type="match status" value="1"/>
</dbReference>
<sequence length="305" mass="33773">MISETSSRPAWVAPYLTKLDVDAPESLGPPTLDTLRRLHRAHVERIAFENIDIQLGRPQGIGPEESIDRILAGRGGYCFNLNNAFASLLTALGYDVTLHRGQINGSAERAKASPDQYGTHMALTVVIDGERWSIDVGLANSHYEPIPLREGVYVQGPFTYRLQALPEVGPDAWRFLTDPVQTTFHSMDFTLAPAVWEDFIGYHAELSTSPQSGFVQTCELFRRDALGTDFILNDELTRDDAGGRSTRVVTSAEEWFAIAEDVFRLDLSDIGDAERAALFDRLQRAEEAWRAAQAARQAADDSSTS</sequence>
<dbReference type="Gene3D" id="3.30.2140.10">
    <property type="entry name" value="Arylamine N-acetyltransferase"/>
    <property type="match status" value="1"/>
</dbReference>
<dbReference type="PANTHER" id="PTHR11786">
    <property type="entry name" value="N-HYDROXYARYLAMINE O-ACETYLTRANSFERASE"/>
    <property type="match status" value="1"/>
</dbReference>
<name>A0ABT7MX77_9MICO</name>
<evidence type="ECO:0000313" key="3">
    <source>
        <dbReference type="Proteomes" id="UP001235064"/>
    </source>
</evidence>
<dbReference type="EMBL" id="JASXSZ010000002">
    <property type="protein sequence ID" value="MDL9979056.1"/>
    <property type="molecule type" value="Genomic_DNA"/>
</dbReference>
<gene>
    <name evidence="2" type="ORF">QSV35_06910</name>
</gene>
<reference evidence="2 3" key="1">
    <citation type="submission" date="2023-06" db="EMBL/GenBank/DDBJ databases">
        <title>Microbacterium sp. nov., isolated from a waste landfill.</title>
        <authorList>
            <person name="Wen W."/>
        </authorList>
    </citation>
    <scope>NUCLEOTIDE SEQUENCE [LARGE SCALE GENOMIC DNA]</scope>
    <source>
        <strain evidence="2 3">ASV49</strain>
    </source>
</reference>
<dbReference type="PANTHER" id="PTHR11786:SF0">
    <property type="entry name" value="ARYLAMINE N-ACETYLTRANSFERASE 4-RELATED"/>
    <property type="match status" value="1"/>
</dbReference>
<dbReference type="InterPro" id="IPR038765">
    <property type="entry name" value="Papain-like_cys_pep_sf"/>
</dbReference>
<proteinExistence type="inferred from homology"/>
<accession>A0ABT7MX77</accession>